<dbReference type="NCBIfam" id="TIGR03511">
    <property type="entry name" value="GldH_lipo"/>
    <property type="match status" value="1"/>
</dbReference>
<organism evidence="2 3">
    <name type="scientific">Mucilaginibacter myungsuensis</name>
    <dbReference type="NCBI Taxonomy" id="649104"/>
    <lineage>
        <taxon>Bacteria</taxon>
        <taxon>Pseudomonadati</taxon>
        <taxon>Bacteroidota</taxon>
        <taxon>Sphingobacteriia</taxon>
        <taxon>Sphingobacteriales</taxon>
        <taxon>Sphingobacteriaceae</taxon>
        <taxon>Mucilaginibacter</taxon>
    </lineage>
</organism>
<accession>A0A929L4V5</accession>
<dbReference type="PROSITE" id="PS51257">
    <property type="entry name" value="PROKAR_LIPOPROTEIN"/>
    <property type="match status" value="1"/>
</dbReference>
<dbReference type="Proteomes" id="UP000622475">
    <property type="component" value="Unassembled WGS sequence"/>
</dbReference>
<name>A0A929L4V5_9SPHI</name>
<evidence type="ECO:0000313" key="2">
    <source>
        <dbReference type="EMBL" id="MBE9664050.1"/>
    </source>
</evidence>
<evidence type="ECO:0000313" key="3">
    <source>
        <dbReference type="Proteomes" id="UP000622475"/>
    </source>
</evidence>
<gene>
    <name evidence="2" type="ORF">IRJ16_19355</name>
</gene>
<keyword evidence="1" id="KW-0732">Signal</keyword>
<keyword evidence="3" id="KW-1185">Reference proteome</keyword>
<protein>
    <submittedName>
        <fullName evidence="2">Gliding motility lipoprotein GldH</fullName>
    </submittedName>
</protein>
<keyword evidence="2" id="KW-0449">Lipoprotein</keyword>
<dbReference type="AlphaFoldDB" id="A0A929L4V5"/>
<proteinExistence type="predicted"/>
<feature type="signal peptide" evidence="1">
    <location>
        <begin position="1"/>
        <end position="24"/>
    </location>
</feature>
<feature type="chain" id="PRO_5037495513" evidence="1">
    <location>
        <begin position="25"/>
        <end position="160"/>
    </location>
</feature>
<dbReference type="Pfam" id="PF14109">
    <property type="entry name" value="GldH_lipo"/>
    <property type="match status" value="1"/>
</dbReference>
<sequence>MKQARNFILNAMILFILSLGSGCSDPNGVLDHSTTIPNRNWGYVNDIKEHVTITDNSVPYNFYFNVRVTGDYKYSNMFVLLHTTGPGMKPHVMRYELKLADVTGKWLGSGTGGVYAYQIPFKQGFRFPTKGTYNFLIEQNMRDNPLHEVSDIGLRVEKAK</sequence>
<dbReference type="InterPro" id="IPR020018">
    <property type="entry name" value="Motility-assoc_lipoprot_GldH"/>
</dbReference>
<dbReference type="EMBL" id="JADFFL010000009">
    <property type="protein sequence ID" value="MBE9664050.1"/>
    <property type="molecule type" value="Genomic_DNA"/>
</dbReference>
<comment type="caution">
    <text evidence="2">The sequence shown here is derived from an EMBL/GenBank/DDBJ whole genome shotgun (WGS) entry which is preliminary data.</text>
</comment>
<evidence type="ECO:0000256" key="1">
    <source>
        <dbReference type="SAM" id="SignalP"/>
    </source>
</evidence>
<reference evidence="2" key="1">
    <citation type="submission" date="2020-10" db="EMBL/GenBank/DDBJ databases">
        <title>Mucilaginibacter mali sp. nov., isolated from rhizosphere soil of apple orchard.</title>
        <authorList>
            <person name="Lee J.-S."/>
            <person name="Kim H.S."/>
            <person name="Kim J.-S."/>
        </authorList>
    </citation>
    <scope>NUCLEOTIDE SEQUENCE</scope>
    <source>
        <strain evidence="2">KCTC 22746</strain>
    </source>
</reference>